<evidence type="ECO:0000313" key="3">
    <source>
        <dbReference type="Proteomes" id="UP000051813"/>
    </source>
</evidence>
<keyword evidence="1" id="KW-1133">Transmembrane helix</keyword>
<keyword evidence="1" id="KW-0472">Membrane</keyword>
<keyword evidence="3" id="KW-1185">Reference proteome</keyword>
<name>A0A0R2BPR6_9LACO</name>
<accession>A0A0R2BPR6</accession>
<dbReference type="RefSeq" id="WP_057757920.1">
    <property type="nucleotide sequence ID" value="NZ_AYYK01000025.1"/>
</dbReference>
<evidence type="ECO:0000256" key="1">
    <source>
        <dbReference type="SAM" id="Phobius"/>
    </source>
</evidence>
<feature type="transmembrane region" description="Helical" evidence="1">
    <location>
        <begin position="12"/>
        <end position="30"/>
    </location>
</feature>
<sequence>MNKHTTKTIDFLILRIVIELIGIILLPFLINRSFKPIAPLDFMIVSLFALIYVFSIEATDFWPTPRMIYHVLLLIPILLLLWKKMFIIALLLLMQYIIYLMTDRTPKLNDKITQVLEQGVIPLFLTITILDTVVESMTVKEVLLIGVLYLVKIIFSLPIRNFLDFLWPFIGIVAVILLSSGHIISFPATVIMIILLLISTVAYPKRRNLNQFPTLLLIVLSLVSLI</sequence>
<feature type="transmembrane region" description="Helical" evidence="1">
    <location>
        <begin position="142"/>
        <end position="159"/>
    </location>
</feature>
<proteinExistence type="predicted"/>
<dbReference type="EMBL" id="AYYK01000025">
    <property type="protein sequence ID" value="KRM78249.1"/>
    <property type="molecule type" value="Genomic_DNA"/>
</dbReference>
<protein>
    <submittedName>
        <fullName evidence="2">Uncharacterized protein</fullName>
    </submittedName>
</protein>
<feature type="transmembrane region" description="Helical" evidence="1">
    <location>
        <begin position="36"/>
        <end position="55"/>
    </location>
</feature>
<dbReference type="OrthoDB" id="2296556at2"/>
<dbReference type="AlphaFoldDB" id="A0A0R2BPR6"/>
<dbReference type="PATRIC" id="fig|1423738.3.peg.1288"/>
<comment type="caution">
    <text evidence="2">The sequence shown here is derived from an EMBL/GenBank/DDBJ whole genome shotgun (WGS) entry which is preliminary data.</text>
</comment>
<feature type="transmembrane region" description="Helical" evidence="1">
    <location>
        <begin position="165"/>
        <end position="197"/>
    </location>
</feature>
<keyword evidence="1" id="KW-0812">Transmembrane</keyword>
<dbReference type="Proteomes" id="UP000051813">
    <property type="component" value="Unassembled WGS sequence"/>
</dbReference>
<evidence type="ECO:0000313" key="2">
    <source>
        <dbReference type="EMBL" id="KRM78249.1"/>
    </source>
</evidence>
<organism evidence="2 3">
    <name type="scientific">Lapidilactobacillus dextrinicus DSM 20335</name>
    <dbReference type="NCBI Taxonomy" id="1423738"/>
    <lineage>
        <taxon>Bacteria</taxon>
        <taxon>Bacillati</taxon>
        <taxon>Bacillota</taxon>
        <taxon>Bacilli</taxon>
        <taxon>Lactobacillales</taxon>
        <taxon>Lactobacillaceae</taxon>
        <taxon>Lapidilactobacillus</taxon>
    </lineage>
</organism>
<gene>
    <name evidence="2" type="ORF">FC84_GL001271</name>
</gene>
<feature type="transmembrane region" description="Helical" evidence="1">
    <location>
        <begin position="67"/>
        <end position="100"/>
    </location>
</feature>
<reference evidence="2 3" key="1">
    <citation type="journal article" date="2015" name="Genome Announc.">
        <title>Expanding the biotechnology potential of lactobacilli through comparative genomics of 213 strains and associated genera.</title>
        <authorList>
            <person name="Sun Z."/>
            <person name="Harris H.M."/>
            <person name="McCann A."/>
            <person name="Guo C."/>
            <person name="Argimon S."/>
            <person name="Zhang W."/>
            <person name="Yang X."/>
            <person name="Jeffery I.B."/>
            <person name="Cooney J.C."/>
            <person name="Kagawa T.F."/>
            <person name="Liu W."/>
            <person name="Song Y."/>
            <person name="Salvetti E."/>
            <person name="Wrobel A."/>
            <person name="Rasinkangas P."/>
            <person name="Parkhill J."/>
            <person name="Rea M.C."/>
            <person name="O'Sullivan O."/>
            <person name="Ritari J."/>
            <person name="Douillard F.P."/>
            <person name="Paul Ross R."/>
            <person name="Yang R."/>
            <person name="Briner A.E."/>
            <person name="Felis G.E."/>
            <person name="de Vos W.M."/>
            <person name="Barrangou R."/>
            <person name="Klaenhammer T.R."/>
            <person name="Caufield P.W."/>
            <person name="Cui Y."/>
            <person name="Zhang H."/>
            <person name="O'Toole P.W."/>
        </authorList>
    </citation>
    <scope>NUCLEOTIDE SEQUENCE [LARGE SCALE GENOMIC DNA]</scope>
    <source>
        <strain evidence="2 3">DSM 20335</strain>
    </source>
</reference>